<keyword evidence="3 6" id="KW-0812">Transmembrane</keyword>
<evidence type="ECO:0000256" key="5">
    <source>
        <dbReference type="ARBA" id="ARBA00023136"/>
    </source>
</evidence>
<comment type="caution">
    <text evidence="6">Lacks conserved residue(s) required for the propagation of feature annotation.</text>
</comment>
<evidence type="ECO:0000256" key="2">
    <source>
        <dbReference type="ARBA" id="ARBA00007165"/>
    </source>
</evidence>
<proteinExistence type="inferred from homology"/>
<dbReference type="Pfam" id="PF02104">
    <property type="entry name" value="SURF1"/>
    <property type="match status" value="1"/>
</dbReference>
<dbReference type="InterPro" id="IPR045214">
    <property type="entry name" value="Surf1/Surf4"/>
</dbReference>
<evidence type="ECO:0000313" key="7">
    <source>
        <dbReference type="EMBL" id="MFC3123849.1"/>
    </source>
</evidence>
<evidence type="ECO:0000256" key="4">
    <source>
        <dbReference type="ARBA" id="ARBA00022989"/>
    </source>
</evidence>
<evidence type="ECO:0000313" key="8">
    <source>
        <dbReference type="Proteomes" id="UP001595593"/>
    </source>
</evidence>
<comment type="caution">
    <text evidence="7">The sequence shown here is derived from an EMBL/GenBank/DDBJ whole genome shotgun (WGS) entry which is preliminary data.</text>
</comment>
<feature type="transmembrane region" description="Helical" evidence="6">
    <location>
        <begin position="200"/>
        <end position="221"/>
    </location>
</feature>
<dbReference type="CDD" id="cd06662">
    <property type="entry name" value="SURF1"/>
    <property type="match status" value="1"/>
</dbReference>
<organism evidence="7 8">
    <name type="scientific">Teichococcus globiformis</name>
    <dbReference type="NCBI Taxonomy" id="2307229"/>
    <lineage>
        <taxon>Bacteria</taxon>
        <taxon>Pseudomonadati</taxon>
        <taxon>Pseudomonadota</taxon>
        <taxon>Alphaproteobacteria</taxon>
        <taxon>Acetobacterales</taxon>
        <taxon>Roseomonadaceae</taxon>
        <taxon>Roseomonas</taxon>
    </lineage>
</organism>
<dbReference type="PANTHER" id="PTHR23427:SF2">
    <property type="entry name" value="SURFEIT LOCUS PROTEIN 1"/>
    <property type="match status" value="1"/>
</dbReference>
<evidence type="ECO:0000256" key="6">
    <source>
        <dbReference type="RuleBase" id="RU363076"/>
    </source>
</evidence>
<protein>
    <recommendedName>
        <fullName evidence="6">SURF1-like protein</fullName>
    </recommendedName>
</protein>
<keyword evidence="6" id="KW-1003">Cell membrane</keyword>
<sequence length="232" mass="25379">MTPRPRWRRLLIPFLATLPVLLILLGLGTWQVQRLQWKTALLADFAAAEAAPALPIGPAPSAWTKVFATGRFLHEREALLGIEVRNQVMGANLVVPLQREGAPPLLVNRGWVPLERQAPLQRPEGQVRVEGYVRPSDSASWVSATDDPSARRFYTFDTALIGAALGLDRAEPFALVALGPAGGPLPWPAPAMPRPANNHLGYVITWYGLALALVGVFIAWARTRLKETALHE</sequence>
<dbReference type="PANTHER" id="PTHR23427">
    <property type="entry name" value="SURFEIT LOCUS PROTEIN"/>
    <property type="match status" value="1"/>
</dbReference>
<dbReference type="EMBL" id="JBHRTN010000004">
    <property type="protein sequence ID" value="MFC3123849.1"/>
    <property type="molecule type" value="Genomic_DNA"/>
</dbReference>
<keyword evidence="5 6" id="KW-0472">Membrane</keyword>
<comment type="similarity">
    <text evidence="2 6">Belongs to the SURF1 family.</text>
</comment>
<gene>
    <name evidence="7" type="ORF">ACFOD4_02155</name>
</gene>
<evidence type="ECO:0000256" key="1">
    <source>
        <dbReference type="ARBA" id="ARBA00004370"/>
    </source>
</evidence>
<dbReference type="RefSeq" id="WP_379593139.1">
    <property type="nucleotide sequence ID" value="NZ_JBHRTN010000004.1"/>
</dbReference>
<reference evidence="8" key="1">
    <citation type="journal article" date="2019" name="Int. J. Syst. Evol. Microbiol.">
        <title>The Global Catalogue of Microorganisms (GCM) 10K type strain sequencing project: providing services to taxonomists for standard genome sequencing and annotation.</title>
        <authorList>
            <consortium name="The Broad Institute Genomics Platform"/>
            <consortium name="The Broad Institute Genome Sequencing Center for Infectious Disease"/>
            <person name="Wu L."/>
            <person name="Ma J."/>
        </authorList>
    </citation>
    <scope>NUCLEOTIDE SEQUENCE [LARGE SCALE GENOMIC DNA]</scope>
    <source>
        <strain evidence="8">KCTC 52094</strain>
    </source>
</reference>
<name>A0ABV7FWX9_9PROT</name>
<dbReference type="Proteomes" id="UP001595593">
    <property type="component" value="Unassembled WGS sequence"/>
</dbReference>
<dbReference type="PROSITE" id="PS50895">
    <property type="entry name" value="SURF1"/>
    <property type="match status" value="1"/>
</dbReference>
<dbReference type="InterPro" id="IPR002994">
    <property type="entry name" value="Surf1/Shy1"/>
</dbReference>
<evidence type="ECO:0000256" key="3">
    <source>
        <dbReference type="ARBA" id="ARBA00022692"/>
    </source>
</evidence>
<accession>A0ABV7FWX9</accession>
<keyword evidence="4 6" id="KW-1133">Transmembrane helix</keyword>
<comment type="subcellular location">
    <subcellularLocation>
        <location evidence="6">Cell membrane</location>
        <topology evidence="6">Multi-pass membrane protein</topology>
    </subcellularLocation>
    <subcellularLocation>
        <location evidence="1">Membrane</location>
    </subcellularLocation>
</comment>
<keyword evidence="8" id="KW-1185">Reference proteome</keyword>